<gene>
    <name evidence="3" type="ORF">B1757_02565</name>
</gene>
<organism evidence="3 4">
    <name type="scientific">Acidithiobacillus marinus</name>
    <dbReference type="NCBI Taxonomy" id="187490"/>
    <lineage>
        <taxon>Bacteria</taxon>
        <taxon>Pseudomonadati</taxon>
        <taxon>Pseudomonadota</taxon>
        <taxon>Acidithiobacillia</taxon>
        <taxon>Acidithiobacillales</taxon>
        <taxon>Acidithiobacillaceae</taxon>
        <taxon>Acidithiobacillus</taxon>
    </lineage>
</organism>
<evidence type="ECO:0000313" key="4">
    <source>
        <dbReference type="Proteomes" id="UP000234329"/>
    </source>
</evidence>
<protein>
    <submittedName>
        <fullName evidence="3">Uncharacterized protein</fullName>
    </submittedName>
</protein>
<feature type="region of interest" description="Disordered" evidence="2">
    <location>
        <begin position="64"/>
        <end position="85"/>
    </location>
</feature>
<keyword evidence="4" id="KW-1185">Reference proteome</keyword>
<dbReference type="InParanoid" id="A0A2I1DPQ7"/>
<evidence type="ECO:0000256" key="1">
    <source>
        <dbReference type="SAM" id="Coils"/>
    </source>
</evidence>
<proteinExistence type="predicted"/>
<reference evidence="3 4" key="1">
    <citation type="submission" date="2017-03" db="EMBL/GenBank/DDBJ databases">
        <title>Draft genime sequence of the acidophilic sulfur-oxidizing bacterium Acidithiobacillus sp. SH, isolated from seawater.</title>
        <authorList>
            <person name="Sharmin S."/>
            <person name="Tokuhisa M."/>
            <person name="Kanao T."/>
            <person name="Kamimura K."/>
        </authorList>
    </citation>
    <scope>NUCLEOTIDE SEQUENCE [LARGE SCALE GENOMIC DNA]</scope>
    <source>
        <strain evidence="3 4">SH</strain>
    </source>
</reference>
<dbReference type="Proteomes" id="UP000234329">
    <property type="component" value="Unassembled WGS sequence"/>
</dbReference>
<dbReference type="RefSeq" id="WP_101536830.1">
    <property type="nucleotide sequence ID" value="NZ_MXAV01000006.1"/>
</dbReference>
<dbReference type="EMBL" id="MXAV01000006">
    <property type="protein sequence ID" value="PKY11861.1"/>
    <property type="molecule type" value="Genomic_DNA"/>
</dbReference>
<evidence type="ECO:0000256" key="2">
    <source>
        <dbReference type="SAM" id="MobiDB-lite"/>
    </source>
</evidence>
<comment type="caution">
    <text evidence="3">The sequence shown here is derived from an EMBL/GenBank/DDBJ whole genome shotgun (WGS) entry which is preliminary data.</text>
</comment>
<feature type="compositionally biased region" description="Basic and acidic residues" evidence="2">
    <location>
        <begin position="68"/>
        <end position="85"/>
    </location>
</feature>
<evidence type="ECO:0000313" key="3">
    <source>
        <dbReference type="EMBL" id="PKY11861.1"/>
    </source>
</evidence>
<dbReference type="AlphaFoldDB" id="A0A2I1DPQ7"/>
<feature type="coiled-coil region" evidence="1">
    <location>
        <begin position="26"/>
        <end position="56"/>
    </location>
</feature>
<name>A0A2I1DPQ7_9PROT</name>
<sequence>MKKRDGTNLWKVIKNKNYGNRQNVKRVEYKTTAEQLEALERELREKKAIVEMLDNRINELKSYNSLTHDGDTLSKDIDAETEDKK</sequence>
<keyword evidence="1" id="KW-0175">Coiled coil</keyword>
<accession>A0A2I1DPQ7</accession>